<dbReference type="AlphaFoldDB" id="A0AAN7R6H9"/>
<evidence type="ECO:0000313" key="1">
    <source>
        <dbReference type="EMBL" id="KAK4793849.1"/>
    </source>
</evidence>
<evidence type="ECO:0000313" key="2">
    <source>
        <dbReference type="Proteomes" id="UP001346149"/>
    </source>
</evidence>
<gene>
    <name evidence="1" type="ORF">SAY86_011843</name>
</gene>
<proteinExistence type="predicted"/>
<keyword evidence="2" id="KW-1185">Reference proteome</keyword>
<accession>A0AAN7R6H9</accession>
<dbReference type="EMBL" id="JAXQNO010000007">
    <property type="protein sequence ID" value="KAK4793849.1"/>
    <property type="molecule type" value="Genomic_DNA"/>
</dbReference>
<dbReference type="Proteomes" id="UP001346149">
    <property type="component" value="Unassembled WGS sequence"/>
</dbReference>
<comment type="caution">
    <text evidence="1">The sequence shown here is derived from an EMBL/GenBank/DDBJ whole genome shotgun (WGS) entry which is preliminary data.</text>
</comment>
<sequence>MVIRGELLKAAIDEEDEVLKSLIDQKLQLMASKGWSLEAGVDEEEKFCVCTRDLVGVDGSLRMRWLLGLIMLPRRGYGPLPLV</sequence>
<organism evidence="1 2">
    <name type="scientific">Trapa natans</name>
    <name type="common">Water chestnut</name>
    <dbReference type="NCBI Taxonomy" id="22666"/>
    <lineage>
        <taxon>Eukaryota</taxon>
        <taxon>Viridiplantae</taxon>
        <taxon>Streptophyta</taxon>
        <taxon>Embryophyta</taxon>
        <taxon>Tracheophyta</taxon>
        <taxon>Spermatophyta</taxon>
        <taxon>Magnoliopsida</taxon>
        <taxon>eudicotyledons</taxon>
        <taxon>Gunneridae</taxon>
        <taxon>Pentapetalae</taxon>
        <taxon>rosids</taxon>
        <taxon>malvids</taxon>
        <taxon>Myrtales</taxon>
        <taxon>Lythraceae</taxon>
        <taxon>Trapa</taxon>
    </lineage>
</organism>
<protein>
    <submittedName>
        <fullName evidence="1">Uncharacterized protein</fullName>
    </submittedName>
</protein>
<reference evidence="1 2" key="1">
    <citation type="journal article" date="2023" name="Hortic Res">
        <title>Pangenome of water caltrop reveals structural variations and asymmetric subgenome divergence after allopolyploidization.</title>
        <authorList>
            <person name="Zhang X."/>
            <person name="Chen Y."/>
            <person name="Wang L."/>
            <person name="Yuan Y."/>
            <person name="Fang M."/>
            <person name="Shi L."/>
            <person name="Lu R."/>
            <person name="Comes H.P."/>
            <person name="Ma Y."/>
            <person name="Chen Y."/>
            <person name="Huang G."/>
            <person name="Zhou Y."/>
            <person name="Zheng Z."/>
            <person name="Qiu Y."/>
        </authorList>
    </citation>
    <scope>NUCLEOTIDE SEQUENCE [LARGE SCALE GENOMIC DNA]</scope>
    <source>
        <strain evidence="1">F231</strain>
    </source>
</reference>
<name>A0AAN7R6H9_TRANT</name>